<comment type="caution">
    <text evidence="2">The sequence shown here is derived from an EMBL/GenBank/DDBJ whole genome shotgun (WGS) entry which is preliminary data.</text>
</comment>
<evidence type="ECO:0000313" key="3">
    <source>
        <dbReference type="Proteomes" id="UP000060487"/>
    </source>
</evidence>
<evidence type="ECO:0000259" key="1">
    <source>
        <dbReference type="Pfam" id="PF24732"/>
    </source>
</evidence>
<dbReference type="RefSeq" id="WP_085053802.1">
    <property type="nucleotide sequence ID" value="NZ_LNQR01000129.1"/>
</dbReference>
<proteinExistence type="predicted"/>
<evidence type="ECO:0000313" key="2">
    <source>
        <dbReference type="EMBL" id="KWT75601.1"/>
    </source>
</evidence>
<dbReference type="Proteomes" id="UP000060487">
    <property type="component" value="Unassembled WGS sequence"/>
</dbReference>
<dbReference type="InterPro" id="IPR056925">
    <property type="entry name" value="ParE-like"/>
</dbReference>
<feature type="domain" description="ParE-like toxin" evidence="1">
    <location>
        <begin position="20"/>
        <end position="84"/>
    </location>
</feature>
<protein>
    <recommendedName>
        <fullName evidence="1">ParE-like toxin domain-containing protein</fullName>
    </recommendedName>
</protein>
<keyword evidence="3" id="KW-1185">Reference proteome</keyword>
<dbReference type="SUPFAM" id="SSF143011">
    <property type="entry name" value="RelE-like"/>
    <property type="match status" value="1"/>
</dbReference>
<dbReference type="EMBL" id="LNQR01000129">
    <property type="protein sequence ID" value="KWT75601.1"/>
    <property type="molecule type" value="Genomic_DNA"/>
</dbReference>
<organism evidence="2 3">
    <name type="scientific">Candidatus Magnetominusculus xianensis</name>
    <dbReference type="NCBI Taxonomy" id="1748249"/>
    <lineage>
        <taxon>Bacteria</taxon>
        <taxon>Pseudomonadati</taxon>
        <taxon>Nitrospirota</taxon>
        <taxon>Nitrospiria</taxon>
        <taxon>Nitrospirales</taxon>
        <taxon>Nitrospiraceae</taxon>
        <taxon>Candidatus Magnetominusculus</taxon>
    </lineage>
</organism>
<dbReference type="Pfam" id="PF24732">
    <property type="entry name" value="ParE_like"/>
    <property type="match status" value="1"/>
</dbReference>
<sequence length="87" mass="10695">MKSYVLKSFWKYYDALPGKVKQNAKETYKSWLNNPFDEKLRFKKLYENKEVYSIRIGLYWRALGVKHGDDMYWFWIGSHEKYSKLIK</sequence>
<reference evidence="2 3" key="1">
    <citation type="submission" date="2015-11" db="EMBL/GenBank/DDBJ databases">
        <authorList>
            <person name="Lin W."/>
        </authorList>
    </citation>
    <scope>NUCLEOTIDE SEQUENCE [LARGE SCALE GENOMIC DNA]</scope>
    <source>
        <strain evidence="2 3">HCH-1</strain>
    </source>
</reference>
<dbReference type="InterPro" id="IPR035093">
    <property type="entry name" value="RelE/ParE_toxin_dom_sf"/>
</dbReference>
<name>A0ABR5SC70_9BACT</name>
<accession>A0ABR5SC70</accession>
<dbReference type="Gene3D" id="3.30.2310.20">
    <property type="entry name" value="RelE-like"/>
    <property type="match status" value="1"/>
</dbReference>
<gene>
    <name evidence="2" type="ORF">ASN18_3201</name>
</gene>